<keyword evidence="4 7" id="KW-0812">Transmembrane</keyword>
<feature type="compositionally biased region" description="Polar residues" evidence="8">
    <location>
        <begin position="1"/>
        <end position="22"/>
    </location>
</feature>
<dbReference type="RefSeq" id="WP_208238795.1">
    <property type="nucleotide sequence ID" value="NZ_JAGEPF010000005.1"/>
</dbReference>
<sequence>MKLAVTCNTSWEEPPTSRQQSPAAALRRWRPAHPIGPKARAASRGVIGLAALAALLQTLSWWGPRKWGVPALGRLASEVGELASAHGFLTAVLATVAAVALAVASGLVAAIVIGLAFGTSRLAHRAFGLPFEILRPVPAVAFIPLAILALGQGPTMEVAVGAFGCWWPMLFNTVYGVGQVDAQARDAARVLGCGRLALVTRVVLPSMLPFLLAGLRTAAPLALIVVIGAEYLASAGHGLGGVLIQATSTGDIDVLWATAVLTGVLGIAIGAVVALAGRLACPWATERTR</sequence>
<dbReference type="Gene3D" id="1.10.3720.10">
    <property type="entry name" value="MetI-like"/>
    <property type="match status" value="1"/>
</dbReference>
<feature type="domain" description="ABC transmembrane type-1" evidence="9">
    <location>
        <begin position="88"/>
        <end position="273"/>
    </location>
</feature>
<evidence type="ECO:0000256" key="4">
    <source>
        <dbReference type="ARBA" id="ARBA00022692"/>
    </source>
</evidence>
<organism evidence="10 11">
    <name type="scientific">Actinomadura violacea</name>
    <dbReference type="NCBI Taxonomy" id="2819934"/>
    <lineage>
        <taxon>Bacteria</taxon>
        <taxon>Bacillati</taxon>
        <taxon>Actinomycetota</taxon>
        <taxon>Actinomycetes</taxon>
        <taxon>Streptosporangiales</taxon>
        <taxon>Thermomonosporaceae</taxon>
        <taxon>Actinomadura</taxon>
    </lineage>
</organism>
<dbReference type="Proteomes" id="UP000680206">
    <property type="component" value="Unassembled WGS sequence"/>
</dbReference>
<feature type="region of interest" description="Disordered" evidence="8">
    <location>
        <begin position="1"/>
        <end position="24"/>
    </location>
</feature>
<gene>
    <name evidence="10" type="ORF">J4709_08370</name>
</gene>
<dbReference type="PANTHER" id="PTHR30151:SF0">
    <property type="entry name" value="ABC TRANSPORTER PERMEASE PROTEIN MJ0413-RELATED"/>
    <property type="match status" value="1"/>
</dbReference>
<feature type="transmembrane region" description="Helical" evidence="7">
    <location>
        <begin position="46"/>
        <end position="64"/>
    </location>
</feature>
<dbReference type="Pfam" id="PF00528">
    <property type="entry name" value="BPD_transp_1"/>
    <property type="match status" value="1"/>
</dbReference>
<evidence type="ECO:0000256" key="6">
    <source>
        <dbReference type="ARBA" id="ARBA00023136"/>
    </source>
</evidence>
<evidence type="ECO:0000256" key="2">
    <source>
        <dbReference type="ARBA" id="ARBA00022448"/>
    </source>
</evidence>
<protein>
    <submittedName>
        <fullName evidence="10">ABC transporter permease subunit</fullName>
    </submittedName>
</protein>
<evidence type="ECO:0000256" key="8">
    <source>
        <dbReference type="SAM" id="MobiDB-lite"/>
    </source>
</evidence>
<evidence type="ECO:0000313" key="11">
    <source>
        <dbReference type="Proteomes" id="UP000680206"/>
    </source>
</evidence>
<dbReference type="InterPro" id="IPR035906">
    <property type="entry name" value="MetI-like_sf"/>
</dbReference>
<comment type="subcellular location">
    <subcellularLocation>
        <location evidence="1 7">Cell membrane</location>
        <topology evidence="1 7">Multi-pass membrane protein</topology>
    </subcellularLocation>
</comment>
<keyword evidence="2 7" id="KW-0813">Transport</keyword>
<evidence type="ECO:0000256" key="5">
    <source>
        <dbReference type="ARBA" id="ARBA00022989"/>
    </source>
</evidence>
<proteinExistence type="inferred from homology"/>
<evidence type="ECO:0000256" key="1">
    <source>
        <dbReference type="ARBA" id="ARBA00004651"/>
    </source>
</evidence>
<dbReference type="PROSITE" id="PS50928">
    <property type="entry name" value="ABC_TM1"/>
    <property type="match status" value="1"/>
</dbReference>
<accession>A0ABS3RNE2</accession>
<comment type="similarity">
    <text evidence="7">Belongs to the binding-protein-dependent transport system permease family.</text>
</comment>
<keyword evidence="3" id="KW-1003">Cell membrane</keyword>
<evidence type="ECO:0000259" key="9">
    <source>
        <dbReference type="PROSITE" id="PS50928"/>
    </source>
</evidence>
<reference evidence="10 11" key="1">
    <citation type="submission" date="2021-03" db="EMBL/GenBank/DDBJ databases">
        <title>Actinomadura violae sp. nov., isolated from lichen in Thailand.</title>
        <authorList>
            <person name="Kanchanasin P."/>
            <person name="Saeng-In P."/>
            <person name="Phongsopitanun W."/>
            <person name="Yuki M."/>
            <person name="Kudo T."/>
            <person name="Ohkuma M."/>
            <person name="Tanasupawat S."/>
        </authorList>
    </citation>
    <scope>NUCLEOTIDE SEQUENCE [LARGE SCALE GENOMIC DNA]</scope>
    <source>
        <strain evidence="10 11">LCR2-06</strain>
    </source>
</reference>
<keyword evidence="5 7" id="KW-1133">Transmembrane helix</keyword>
<name>A0ABS3RNE2_9ACTN</name>
<dbReference type="PANTHER" id="PTHR30151">
    <property type="entry name" value="ALKANE SULFONATE ABC TRANSPORTER-RELATED, MEMBRANE SUBUNIT"/>
    <property type="match status" value="1"/>
</dbReference>
<dbReference type="InterPro" id="IPR000515">
    <property type="entry name" value="MetI-like"/>
</dbReference>
<keyword evidence="11" id="KW-1185">Reference proteome</keyword>
<dbReference type="SUPFAM" id="SSF161098">
    <property type="entry name" value="MetI-like"/>
    <property type="match status" value="1"/>
</dbReference>
<dbReference type="CDD" id="cd06261">
    <property type="entry name" value="TM_PBP2"/>
    <property type="match status" value="1"/>
</dbReference>
<evidence type="ECO:0000256" key="7">
    <source>
        <dbReference type="RuleBase" id="RU363032"/>
    </source>
</evidence>
<comment type="caution">
    <text evidence="10">The sequence shown here is derived from an EMBL/GenBank/DDBJ whole genome shotgun (WGS) entry which is preliminary data.</text>
</comment>
<dbReference type="EMBL" id="JAGEPF010000005">
    <property type="protein sequence ID" value="MBO2457585.1"/>
    <property type="molecule type" value="Genomic_DNA"/>
</dbReference>
<evidence type="ECO:0000256" key="3">
    <source>
        <dbReference type="ARBA" id="ARBA00022475"/>
    </source>
</evidence>
<feature type="transmembrane region" description="Helical" evidence="7">
    <location>
        <begin position="84"/>
        <end position="117"/>
    </location>
</feature>
<keyword evidence="6 7" id="KW-0472">Membrane</keyword>
<feature type="transmembrane region" description="Helical" evidence="7">
    <location>
        <begin position="210"/>
        <end position="234"/>
    </location>
</feature>
<feature type="transmembrane region" description="Helical" evidence="7">
    <location>
        <begin position="254"/>
        <end position="281"/>
    </location>
</feature>
<evidence type="ECO:0000313" key="10">
    <source>
        <dbReference type="EMBL" id="MBO2457585.1"/>
    </source>
</evidence>